<evidence type="ECO:0000313" key="2">
    <source>
        <dbReference type="Proteomes" id="UP000807306"/>
    </source>
</evidence>
<protein>
    <submittedName>
        <fullName evidence="1">Uncharacterized protein</fullName>
    </submittedName>
</protein>
<evidence type="ECO:0000313" key="1">
    <source>
        <dbReference type="EMBL" id="KAF9521289.1"/>
    </source>
</evidence>
<gene>
    <name evidence="1" type="ORF">CPB83DRAFT_841381</name>
</gene>
<dbReference type="OrthoDB" id="3063226at2759"/>
<accession>A0A9P6E2I1</accession>
<dbReference type="AlphaFoldDB" id="A0A9P6E2I1"/>
<name>A0A9P6E2I1_9AGAR</name>
<dbReference type="EMBL" id="MU158153">
    <property type="protein sequence ID" value="KAF9521289.1"/>
    <property type="molecule type" value="Genomic_DNA"/>
</dbReference>
<comment type="caution">
    <text evidence="1">The sequence shown here is derived from an EMBL/GenBank/DDBJ whole genome shotgun (WGS) entry which is preliminary data.</text>
</comment>
<proteinExistence type="predicted"/>
<keyword evidence="2" id="KW-1185">Reference proteome</keyword>
<sequence length="282" mass="32484">MFDQSSFNKTDVLPVECMKGSLNFSKTNGRVYLLPDGQLFYSPNTCKPVSVPPPPVPGQNIFTPPSYRGRPNYWGLNIHNFLQPQWWTHQFGWVSFLDSSLLEADKALLYQQDWLKLEYQLRNVHILLHKHYFYPTVSPHEPSKLGYLSSHINLRILQIALKKSREWFSLWMALALFSIACAEAQEEYYRPYPHLARAKWTDWLVAEGASYNIDHCWVDKLAASSVASFRSNSRAGVFVNLKGGEWFQPAPSWFCKHHIPVCLRPFASPTAKHSIVSNEIPN</sequence>
<organism evidence="1 2">
    <name type="scientific">Crepidotus variabilis</name>
    <dbReference type="NCBI Taxonomy" id="179855"/>
    <lineage>
        <taxon>Eukaryota</taxon>
        <taxon>Fungi</taxon>
        <taxon>Dikarya</taxon>
        <taxon>Basidiomycota</taxon>
        <taxon>Agaricomycotina</taxon>
        <taxon>Agaricomycetes</taxon>
        <taxon>Agaricomycetidae</taxon>
        <taxon>Agaricales</taxon>
        <taxon>Agaricineae</taxon>
        <taxon>Crepidotaceae</taxon>
        <taxon>Crepidotus</taxon>
    </lineage>
</organism>
<reference evidence="1" key="1">
    <citation type="submission" date="2020-11" db="EMBL/GenBank/DDBJ databases">
        <authorList>
            <consortium name="DOE Joint Genome Institute"/>
            <person name="Ahrendt S."/>
            <person name="Riley R."/>
            <person name="Andreopoulos W."/>
            <person name="Labutti K."/>
            <person name="Pangilinan J."/>
            <person name="Ruiz-Duenas F.J."/>
            <person name="Barrasa J.M."/>
            <person name="Sanchez-Garcia M."/>
            <person name="Camarero S."/>
            <person name="Miyauchi S."/>
            <person name="Serrano A."/>
            <person name="Linde D."/>
            <person name="Babiker R."/>
            <person name="Drula E."/>
            <person name="Ayuso-Fernandez I."/>
            <person name="Pacheco R."/>
            <person name="Padilla G."/>
            <person name="Ferreira P."/>
            <person name="Barriuso J."/>
            <person name="Kellner H."/>
            <person name="Castanera R."/>
            <person name="Alfaro M."/>
            <person name="Ramirez L."/>
            <person name="Pisabarro A.G."/>
            <person name="Kuo A."/>
            <person name="Tritt A."/>
            <person name="Lipzen A."/>
            <person name="He G."/>
            <person name="Yan M."/>
            <person name="Ng V."/>
            <person name="Cullen D."/>
            <person name="Martin F."/>
            <person name="Rosso M.-N."/>
            <person name="Henrissat B."/>
            <person name="Hibbett D."/>
            <person name="Martinez A.T."/>
            <person name="Grigoriev I.V."/>
        </authorList>
    </citation>
    <scope>NUCLEOTIDE SEQUENCE</scope>
    <source>
        <strain evidence="1">CBS 506.95</strain>
    </source>
</reference>
<dbReference type="Proteomes" id="UP000807306">
    <property type="component" value="Unassembled WGS sequence"/>
</dbReference>